<name>B1I5E0_DESAP</name>
<gene>
    <name evidence="2" type="ordered locus">Daud_1718</name>
</gene>
<dbReference type="Pfam" id="PF04018">
    <property type="entry name" value="VCA0040-like"/>
    <property type="match status" value="1"/>
</dbReference>
<feature type="transmembrane region" description="Helical" evidence="1">
    <location>
        <begin position="203"/>
        <end position="226"/>
    </location>
</feature>
<keyword evidence="3" id="KW-1185">Reference proteome</keyword>
<reference evidence="3" key="1">
    <citation type="submission" date="2007-10" db="EMBL/GenBank/DDBJ databases">
        <title>Complete sequence of chromosome of Desulforudis audaxviator MP104C.</title>
        <authorList>
            <person name="Copeland A."/>
            <person name="Lucas S."/>
            <person name="Lapidus A."/>
            <person name="Barry K."/>
            <person name="Glavina del Rio T."/>
            <person name="Dalin E."/>
            <person name="Tice H."/>
            <person name="Bruce D."/>
            <person name="Pitluck S."/>
            <person name="Lowry S.R."/>
            <person name="Larimer F."/>
            <person name="Land M.L."/>
            <person name="Hauser L."/>
            <person name="Kyrpides N."/>
            <person name="Ivanova N.N."/>
            <person name="Richardson P."/>
        </authorList>
    </citation>
    <scope>NUCLEOTIDE SEQUENCE [LARGE SCALE GENOMIC DNA]</scope>
    <source>
        <strain evidence="3">MP104C</strain>
    </source>
</reference>
<dbReference type="EMBL" id="CP000860">
    <property type="protein sequence ID" value="ACA60216.1"/>
    <property type="molecule type" value="Genomic_DNA"/>
</dbReference>
<protein>
    <recommendedName>
        <fullName evidence="4">DUF368 domain-containing protein</fullName>
    </recommendedName>
</protein>
<sequence length="297" mass="31893">MLLIVFKGMLIGIAALVPGVSGGTLAFVLGIYERLVAALGGLVFNSTRRRKDLVFLLLVLVGAALGILTFARMFHVLLATPLLAQPTYLFFAGLIIGFLPFFLKIHPDMKLTAKRLATLLAGLFLLILFALIGDRAEITQFPETGSGAPAAFTVAGINWPYGLWLLFCGFLAAGSMVAPGFSGSALLISLGEYQNILYFVNEMVLVPLAFFAAGALPGIIIFARIINLLLKNYPTPTFYFILGLVLASLYQLGLEIAAVLNLAGLNLAAGLMALIAGFYVAYLLNRIRHIETKNPPI</sequence>
<dbReference type="PANTHER" id="PTHR37308:SF1">
    <property type="entry name" value="POLYPRENYL-PHOSPHATE TRANSPORTER"/>
    <property type="match status" value="1"/>
</dbReference>
<dbReference type="Proteomes" id="UP000008544">
    <property type="component" value="Chromosome"/>
</dbReference>
<evidence type="ECO:0000313" key="3">
    <source>
        <dbReference type="Proteomes" id="UP000008544"/>
    </source>
</evidence>
<dbReference type="HOGENOM" id="CLU_055621_2_1_9"/>
<dbReference type="PANTHER" id="PTHR37308">
    <property type="entry name" value="INTEGRAL MEMBRANE PROTEIN"/>
    <property type="match status" value="1"/>
</dbReference>
<dbReference type="InterPro" id="IPR007163">
    <property type="entry name" value="VCA0040-like"/>
</dbReference>
<keyword evidence="1" id="KW-0472">Membrane</keyword>
<dbReference type="eggNOG" id="COG2035">
    <property type="taxonomic scope" value="Bacteria"/>
</dbReference>
<organism evidence="2 3">
    <name type="scientific">Desulforudis audaxviator (strain MP104C)</name>
    <dbReference type="NCBI Taxonomy" id="477974"/>
    <lineage>
        <taxon>Bacteria</taxon>
        <taxon>Bacillati</taxon>
        <taxon>Bacillota</taxon>
        <taxon>Clostridia</taxon>
        <taxon>Thermoanaerobacterales</taxon>
        <taxon>Candidatus Desulforudaceae</taxon>
        <taxon>Candidatus Desulforudis</taxon>
    </lineage>
</organism>
<feature type="transmembrane region" description="Helical" evidence="1">
    <location>
        <begin position="6"/>
        <end position="32"/>
    </location>
</feature>
<dbReference type="OrthoDB" id="9793746at2"/>
<proteinExistence type="predicted"/>
<evidence type="ECO:0000256" key="1">
    <source>
        <dbReference type="SAM" id="Phobius"/>
    </source>
</evidence>
<evidence type="ECO:0000313" key="2">
    <source>
        <dbReference type="EMBL" id="ACA60216.1"/>
    </source>
</evidence>
<feature type="transmembrane region" description="Helical" evidence="1">
    <location>
        <begin position="115"/>
        <end position="133"/>
    </location>
</feature>
<dbReference type="STRING" id="477974.Daud_1718"/>
<feature type="transmembrane region" description="Helical" evidence="1">
    <location>
        <begin position="53"/>
        <end position="74"/>
    </location>
</feature>
<keyword evidence="1" id="KW-0812">Transmembrane</keyword>
<feature type="transmembrane region" description="Helical" evidence="1">
    <location>
        <begin position="267"/>
        <end position="284"/>
    </location>
</feature>
<feature type="transmembrane region" description="Helical" evidence="1">
    <location>
        <begin position="238"/>
        <end position="260"/>
    </location>
</feature>
<feature type="transmembrane region" description="Helical" evidence="1">
    <location>
        <begin position="86"/>
        <end position="103"/>
    </location>
</feature>
<keyword evidence="1" id="KW-1133">Transmembrane helix</keyword>
<evidence type="ECO:0008006" key="4">
    <source>
        <dbReference type="Google" id="ProtNLM"/>
    </source>
</evidence>
<reference evidence="2 3" key="2">
    <citation type="journal article" date="2008" name="Science">
        <title>Environmental genomics reveals a single-species ecosystem deep within Earth.</title>
        <authorList>
            <person name="Chivian D."/>
            <person name="Brodie E.L."/>
            <person name="Alm E.J."/>
            <person name="Culley D.E."/>
            <person name="Dehal P.S."/>
            <person name="Desantis T.Z."/>
            <person name="Gihring T.M."/>
            <person name="Lapidus A."/>
            <person name="Lin L.H."/>
            <person name="Lowry S.R."/>
            <person name="Moser D.P."/>
            <person name="Richardson P.M."/>
            <person name="Southam G."/>
            <person name="Wanger G."/>
            <person name="Pratt L.M."/>
            <person name="Andersen G.L."/>
            <person name="Hazen T.C."/>
            <person name="Brockman F.J."/>
            <person name="Arkin A.P."/>
            <person name="Onstott T.C."/>
        </authorList>
    </citation>
    <scope>NUCLEOTIDE SEQUENCE [LARGE SCALE GENOMIC DNA]</scope>
    <source>
        <strain evidence="2 3">MP104C</strain>
    </source>
</reference>
<dbReference type="RefSeq" id="WP_012302797.1">
    <property type="nucleotide sequence ID" value="NC_010424.1"/>
</dbReference>
<dbReference type="AlphaFoldDB" id="B1I5E0"/>
<accession>B1I5E0</accession>
<feature type="transmembrane region" description="Helical" evidence="1">
    <location>
        <begin position="163"/>
        <end position="191"/>
    </location>
</feature>
<dbReference type="KEGG" id="dau:Daud_1718"/>